<keyword evidence="1" id="KW-1133">Transmembrane helix</keyword>
<sequence length="102" mass="11056">MNDNDIGPFLQRHPTAMPVIPPCHPPTHHSLSQYECTRHLSQAYNNKHTPREDGGARTPWEKNKSACPWAAAAAAVVAAVVAAAAAVMLRTGNRESLPRPIL</sequence>
<proteinExistence type="predicted"/>
<dbReference type="EMBL" id="JAOQAV010000010">
    <property type="protein sequence ID" value="KAJ4190851.1"/>
    <property type="molecule type" value="Genomic_DNA"/>
</dbReference>
<gene>
    <name evidence="2" type="ORF">NW755_005062</name>
</gene>
<evidence type="ECO:0000256" key="1">
    <source>
        <dbReference type="SAM" id="Phobius"/>
    </source>
</evidence>
<reference evidence="2" key="1">
    <citation type="submission" date="2022-09" db="EMBL/GenBank/DDBJ databases">
        <title>Fusarium specimens isolated from Avocado Roots.</title>
        <authorList>
            <person name="Stajich J."/>
            <person name="Roper C."/>
            <person name="Heimlech-Rivalta G."/>
        </authorList>
    </citation>
    <scope>NUCLEOTIDE SEQUENCE</scope>
    <source>
        <strain evidence="2">A02</strain>
    </source>
</reference>
<keyword evidence="1" id="KW-0472">Membrane</keyword>
<dbReference type="AlphaFoldDB" id="A0A9W8V3X0"/>
<organism evidence="2 3">
    <name type="scientific">Fusarium falciforme</name>
    <dbReference type="NCBI Taxonomy" id="195108"/>
    <lineage>
        <taxon>Eukaryota</taxon>
        <taxon>Fungi</taxon>
        <taxon>Dikarya</taxon>
        <taxon>Ascomycota</taxon>
        <taxon>Pezizomycotina</taxon>
        <taxon>Sordariomycetes</taxon>
        <taxon>Hypocreomycetidae</taxon>
        <taxon>Hypocreales</taxon>
        <taxon>Nectriaceae</taxon>
        <taxon>Fusarium</taxon>
        <taxon>Fusarium solani species complex</taxon>
    </lineage>
</organism>
<keyword evidence="1" id="KW-0812">Transmembrane</keyword>
<name>A0A9W8V3X0_9HYPO</name>
<evidence type="ECO:0000313" key="2">
    <source>
        <dbReference type="EMBL" id="KAJ4190851.1"/>
    </source>
</evidence>
<comment type="caution">
    <text evidence="2">The sequence shown here is derived from an EMBL/GenBank/DDBJ whole genome shotgun (WGS) entry which is preliminary data.</text>
</comment>
<keyword evidence="3" id="KW-1185">Reference proteome</keyword>
<dbReference type="Proteomes" id="UP001152087">
    <property type="component" value="Unassembled WGS sequence"/>
</dbReference>
<feature type="transmembrane region" description="Helical" evidence="1">
    <location>
        <begin position="69"/>
        <end position="89"/>
    </location>
</feature>
<protein>
    <submittedName>
        <fullName evidence="2">Uncharacterized protein</fullName>
    </submittedName>
</protein>
<accession>A0A9W8V3X0</accession>
<evidence type="ECO:0000313" key="3">
    <source>
        <dbReference type="Proteomes" id="UP001152087"/>
    </source>
</evidence>